<evidence type="ECO:0000256" key="4">
    <source>
        <dbReference type="ARBA" id="ARBA00022723"/>
    </source>
</evidence>
<dbReference type="SUPFAM" id="SSF53706">
    <property type="entry name" value="Formate dehydrogenase/DMSO reductase, domains 1-3"/>
    <property type="match status" value="1"/>
</dbReference>
<dbReference type="Gene3D" id="3.30.200.210">
    <property type="match status" value="1"/>
</dbReference>
<dbReference type="EMBL" id="AP021879">
    <property type="protein sequence ID" value="BBO92115.1"/>
    <property type="molecule type" value="Genomic_DNA"/>
</dbReference>
<name>A0A5K8AHF6_9BACT</name>
<sequence length="816" mass="89916">MKKAVKVSDDIRKESELPGDKTEPKVEWKYGACQGCHSLPCPIVAKLVDGKVVKIEGQKIPGLDGRICAKGHALIDQLYRPDRLKYPLRRVGKKGEGKFERITWDEAFSEIAAVLKKYRDEGHPEYLQLAYGCGYVGNLPLFHYFGKVYGTPNFSYHHSDTCSGSGTSASKITGTAGTLGLSPDYANAKYVLEISHNPLGGGTSAHFCTGTFNEAMRKGTKIVVVDPRLSETAAIPGAEWVPIAPNTNGAFLLGVIHTLIADNLYDKKFLQAYTNAPILIQEDGYPLKDAEGNYLVWDTATDGVNPLDGADSPALLGCYQPVVDGSKKVCKTAFQLLADRAATYSPERASEITTVPAAKFREIAADLGAARPAVTINWNEPHSCFATNSMQEWRLRHILAMLLGNYDVPGGMYLKELNNIQSYLREFAGDTRNIPDIFPFSMPPVKPTPAITAPSVELATDPYSFPCTSGIAKFTRRAILEEKPYPIKAMIVYANALLNTHTHTQAYKRALEKEDFFLVVIDIWPNDHTDYADIVLPDACSLERLEAFTAQWNGGSVKVVAPLLPVVEPMHDTRDVADIYIGLAEKLGLKEYFDFTKEEWFDAQLKGLGIDKKYLEEHGAYYEAGEPTYNRFPYQYKPQTPTERLEIYSTLPSVLKLFKETKDPHADPLPNHVPMVIGEPSGDNEFYLLSAKAAITETSLSQDNAYLMEEHVDGLGLTKLWINADKASKLGIKDDDLVRIWSEATGGEGLIRAKVTEGLHPSSVFAFVGFGHKAKHMSVAKGKAGINVNEFIPDFMELVSGAAACQEALVKIEKAE</sequence>
<dbReference type="PANTHER" id="PTHR43742:SF9">
    <property type="entry name" value="TETRATHIONATE REDUCTASE SUBUNIT A"/>
    <property type="match status" value="1"/>
</dbReference>
<dbReference type="Proteomes" id="UP000422108">
    <property type="component" value="Chromosome"/>
</dbReference>
<evidence type="ECO:0000256" key="2">
    <source>
        <dbReference type="ARBA" id="ARBA00022485"/>
    </source>
</evidence>
<dbReference type="SMART" id="SM00926">
    <property type="entry name" value="Molybdop_Fe4S4"/>
    <property type="match status" value="1"/>
</dbReference>
<dbReference type="PROSITE" id="PS51669">
    <property type="entry name" value="4FE4S_MOW_BIS_MGD"/>
    <property type="match status" value="1"/>
</dbReference>
<dbReference type="GO" id="GO:0051539">
    <property type="term" value="F:4 iron, 4 sulfur cluster binding"/>
    <property type="evidence" value="ECO:0007669"/>
    <property type="project" value="UniProtKB-KW"/>
</dbReference>
<reference evidence="11 12" key="1">
    <citation type="submission" date="2019-11" db="EMBL/GenBank/DDBJ databases">
        <title>Comparative genomics of hydrocarbon-degrading Desulfosarcina strains.</title>
        <authorList>
            <person name="Watanabe M."/>
            <person name="Kojima H."/>
            <person name="Fukui M."/>
        </authorList>
    </citation>
    <scope>NUCLEOTIDE SEQUENCE [LARGE SCALE GENOMIC DNA]</scope>
    <source>
        <strain evidence="12">oXyS1</strain>
    </source>
</reference>
<dbReference type="Gene3D" id="3.40.228.10">
    <property type="entry name" value="Dimethylsulfoxide Reductase, domain 2"/>
    <property type="match status" value="1"/>
</dbReference>
<evidence type="ECO:0000313" key="12">
    <source>
        <dbReference type="Proteomes" id="UP000422108"/>
    </source>
</evidence>
<dbReference type="InterPro" id="IPR006656">
    <property type="entry name" value="Mopterin_OxRdtase"/>
</dbReference>
<protein>
    <submittedName>
        <fullName evidence="11">Molybdopterin oxidoreductase</fullName>
    </submittedName>
</protein>
<keyword evidence="7" id="KW-0408">Iron</keyword>
<dbReference type="AlphaFoldDB" id="A0A5K8AHF6"/>
<dbReference type="Gene3D" id="2.40.40.20">
    <property type="match status" value="1"/>
</dbReference>
<evidence type="ECO:0000259" key="10">
    <source>
        <dbReference type="PROSITE" id="PS51669"/>
    </source>
</evidence>
<evidence type="ECO:0000256" key="5">
    <source>
        <dbReference type="ARBA" id="ARBA00022729"/>
    </source>
</evidence>
<dbReference type="InterPro" id="IPR006657">
    <property type="entry name" value="MoPterin_dinucl-bd_dom"/>
</dbReference>
<keyword evidence="3" id="KW-0500">Molybdenum</keyword>
<dbReference type="Pfam" id="PF01568">
    <property type="entry name" value="Molydop_binding"/>
    <property type="match status" value="1"/>
</dbReference>
<accession>A0A5K8AHF6</accession>
<feature type="region of interest" description="Disordered" evidence="9">
    <location>
        <begin position="1"/>
        <end position="22"/>
    </location>
</feature>
<evidence type="ECO:0000256" key="1">
    <source>
        <dbReference type="ARBA" id="ARBA00010312"/>
    </source>
</evidence>
<dbReference type="SUPFAM" id="SSF50692">
    <property type="entry name" value="ADC-like"/>
    <property type="match status" value="1"/>
</dbReference>
<dbReference type="PANTHER" id="PTHR43742">
    <property type="entry name" value="TRIMETHYLAMINE-N-OXIDE REDUCTASE"/>
    <property type="match status" value="1"/>
</dbReference>
<feature type="domain" description="4Fe-4S Mo/W bis-MGD-type" evidence="10">
    <location>
        <begin position="26"/>
        <end position="82"/>
    </location>
</feature>
<organism evidence="11 12">
    <name type="scientific">Desulfosarcina ovata subsp. ovata</name>
    <dbReference type="NCBI Taxonomy" id="2752305"/>
    <lineage>
        <taxon>Bacteria</taxon>
        <taxon>Pseudomonadati</taxon>
        <taxon>Thermodesulfobacteriota</taxon>
        <taxon>Desulfobacteria</taxon>
        <taxon>Desulfobacterales</taxon>
        <taxon>Desulfosarcinaceae</taxon>
        <taxon>Desulfosarcina</taxon>
    </lineage>
</organism>
<evidence type="ECO:0000256" key="8">
    <source>
        <dbReference type="ARBA" id="ARBA00023014"/>
    </source>
</evidence>
<evidence type="ECO:0000256" key="3">
    <source>
        <dbReference type="ARBA" id="ARBA00022505"/>
    </source>
</evidence>
<evidence type="ECO:0000313" key="11">
    <source>
        <dbReference type="EMBL" id="BBO92115.1"/>
    </source>
</evidence>
<evidence type="ECO:0000256" key="6">
    <source>
        <dbReference type="ARBA" id="ARBA00023002"/>
    </source>
</evidence>
<dbReference type="GO" id="GO:0046872">
    <property type="term" value="F:metal ion binding"/>
    <property type="evidence" value="ECO:0007669"/>
    <property type="project" value="UniProtKB-KW"/>
</dbReference>
<evidence type="ECO:0000256" key="9">
    <source>
        <dbReference type="SAM" id="MobiDB-lite"/>
    </source>
</evidence>
<dbReference type="InterPro" id="IPR009010">
    <property type="entry name" value="Asp_de-COase-like_dom_sf"/>
</dbReference>
<keyword evidence="12" id="KW-1185">Reference proteome</keyword>
<dbReference type="InterPro" id="IPR006963">
    <property type="entry name" value="Mopterin_OxRdtase_4Fe-4S_dom"/>
</dbReference>
<dbReference type="GO" id="GO:0016491">
    <property type="term" value="F:oxidoreductase activity"/>
    <property type="evidence" value="ECO:0007669"/>
    <property type="project" value="UniProtKB-KW"/>
</dbReference>
<dbReference type="RefSeq" id="WP_155312900.1">
    <property type="nucleotide sequence ID" value="NZ_AP021879.1"/>
</dbReference>
<comment type="similarity">
    <text evidence="1">Belongs to the prokaryotic molybdopterin-containing oxidoreductase family.</text>
</comment>
<proteinExistence type="inferred from homology"/>
<keyword evidence="8" id="KW-0411">Iron-sulfur</keyword>
<keyword evidence="5" id="KW-0732">Signal</keyword>
<dbReference type="InterPro" id="IPR050612">
    <property type="entry name" value="Prok_Mopterin_Oxidored"/>
</dbReference>
<dbReference type="Gene3D" id="3.40.50.740">
    <property type="match status" value="1"/>
</dbReference>
<keyword evidence="4" id="KW-0479">Metal-binding</keyword>
<keyword evidence="6" id="KW-0560">Oxidoreductase</keyword>
<evidence type="ECO:0000256" key="7">
    <source>
        <dbReference type="ARBA" id="ARBA00023004"/>
    </source>
</evidence>
<dbReference type="Pfam" id="PF04879">
    <property type="entry name" value="Molybdop_Fe4S4"/>
    <property type="match status" value="1"/>
</dbReference>
<keyword evidence="2" id="KW-0004">4Fe-4S</keyword>
<dbReference type="GO" id="GO:0043546">
    <property type="term" value="F:molybdopterin cofactor binding"/>
    <property type="evidence" value="ECO:0007669"/>
    <property type="project" value="InterPro"/>
</dbReference>
<dbReference type="Pfam" id="PF00384">
    <property type="entry name" value="Molybdopterin"/>
    <property type="match status" value="1"/>
</dbReference>
<gene>
    <name evidence="11" type="ORF">DSCOOX_52950</name>
</gene>